<accession>A0A679GJM7</accession>
<evidence type="ECO:0000256" key="2">
    <source>
        <dbReference type="SAM" id="Phobius"/>
    </source>
</evidence>
<keyword evidence="2" id="KW-0812">Transmembrane</keyword>
<keyword evidence="2" id="KW-0472">Membrane</keyword>
<evidence type="ECO:0008006" key="5">
    <source>
        <dbReference type="Google" id="ProtNLM"/>
    </source>
</evidence>
<keyword evidence="2" id="KW-1133">Transmembrane helix</keyword>
<dbReference type="RefSeq" id="WP_172434287.1">
    <property type="nucleotide sequence ID" value="NZ_AP022642.1"/>
</dbReference>
<dbReference type="KEGG" id="poj:PtoMrB4_39520"/>
<evidence type="ECO:0000313" key="3">
    <source>
        <dbReference type="EMBL" id="BCA29975.1"/>
    </source>
</evidence>
<dbReference type="AlphaFoldDB" id="A0A679GJM7"/>
<gene>
    <name evidence="3" type="ORF">PtoMrB4_39520</name>
</gene>
<feature type="region of interest" description="Disordered" evidence="1">
    <location>
        <begin position="1"/>
        <end position="21"/>
    </location>
</feature>
<dbReference type="Proteomes" id="UP000501237">
    <property type="component" value="Chromosome"/>
</dbReference>
<protein>
    <recommendedName>
        <fullName evidence="5">Transmembrane protein</fullName>
    </recommendedName>
</protein>
<feature type="transmembrane region" description="Helical" evidence="2">
    <location>
        <begin position="801"/>
        <end position="820"/>
    </location>
</feature>
<reference evidence="3 4" key="1">
    <citation type="journal article" date="2020" name="Microbiol. Resour. Announc.">
        <title>Complete genome sequence of Pseudomonas otitidis strain MrB4, isolated from Lake Biwa in Japan.</title>
        <authorList>
            <person name="Miyazaki K."/>
            <person name="Hase E."/>
            <person name="Maruya T."/>
        </authorList>
    </citation>
    <scope>NUCLEOTIDE SEQUENCE [LARGE SCALE GENOMIC DNA]</scope>
    <source>
        <strain evidence="3 4">MrB4</strain>
    </source>
</reference>
<name>A0A679GJM7_9GAMM</name>
<dbReference type="EMBL" id="AP022642">
    <property type="protein sequence ID" value="BCA29975.1"/>
    <property type="molecule type" value="Genomic_DNA"/>
</dbReference>
<evidence type="ECO:0000313" key="4">
    <source>
        <dbReference type="Proteomes" id="UP000501237"/>
    </source>
</evidence>
<dbReference type="CDD" id="cd20705">
    <property type="entry name" value="MIX_I"/>
    <property type="match status" value="1"/>
</dbReference>
<feature type="transmembrane region" description="Helical" evidence="2">
    <location>
        <begin position="769"/>
        <end position="789"/>
    </location>
</feature>
<feature type="transmembrane region" description="Helical" evidence="2">
    <location>
        <begin position="826"/>
        <end position="845"/>
    </location>
</feature>
<evidence type="ECO:0000256" key="1">
    <source>
        <dbReference type="SAM" id="MobiDB-lite"/>
    </source>
</evidence>
<organism evidence="3 4">
    <name type="scientific">Metapseudomonas otitidis</name>
    <dbReference type="NCBI Taxonomy" id="319939"/>
    <lineage>
        <taxon>Bacteria</taxon>
        <taxon>Pseudomonadati</taxon>
        <taxon>Pseudomonadota</taxon>
        <taxon>Gammaproteobacteria</taxon>
        <taxon>Pseudomonadales</taxon>
        <taxon>Pseudomonadaceae</taxon>
        <taxon>Metapseudomonas</taxon>
    </lineage>
</organism>
<proteinExistence type="predicted"/>
<dbReference type="GeneID" id="57399171"/>
<sequence length="1084" mass="119805">MSTLKDEKIQQGTRKRTDYENTQRERLAINVTLKAGGMLSLPIAVDMRSHVEEARYQHNTLLAILPMCRLPGYSAYNEAPRGAVARPGRIYVFQNGKLWREVVCDGEGGLEDIDVAAWRRKAEKGGQADDRTPVGTPQAVLLTPILIQGRSVAQQYRMAYSEKPWSWEYITWLEADSKRAEARSQPVQPAWAAAVVGAEQWRATQSMPAIVVDAQSEGLRPRDFSLETLLDDPSVFTPGMTALSANEPAALQQRYMSELGGFTGVAAEPLPTIEPGRDILNEKALRGYPQLVGLLLDDPLFAVRHAMAQIRLAEAHLLTLNALIPHRPHGRYAHTLYSAAIQPPSSPLASFVQHLHVDRLKEAVLYEERREAREHLGKHLARLIDIAGRDLPRIFQDWLHTRDERLLEPYALLGELFEVLKWPAQSDALSLFTDRDLQQSVQGFSKALLEGRHPLIQPLFSDTGQGADVSQRLQALADQGRAPDPAWLGLSSLLRALDLDPQDTDRALAYKNLHALIGDFVETFTVSTLTLVSRLKEAGVVFEVPFYRLFGDVLALGSRFSSNLRGLELLTEEGAEARGLKLLGINSGELRNGLLPAERQALGRKNYLYANLRDAEGRVVASTSPRHAPKGATNLGRGTLLAAPDDHHLVKQYSAWRHSVAHWSDKSTFAQAGLPVVAVICAMYNLKVQVVDMKNLKLEKADGSSRYKVGVMSALIDATVAMGMLSKPVLGAETSLVDLMNKPRVKVSIISKKWADNLERQTRSPKLPILRGASGFAMFFSAALSVWDAKRAWHQGDSDAALAYGVAAAGGAAWGAYALGLSINPMVLVASAVLFIGGTIVAGWLTDSDIEALFKNGPFGKQQGEVGLLDKVLGDDQRFSHLANPDHAYQQLLGVLGKPVIRISRLGDWLRQLPPAAQKRILRLERRPGYRGGAFEAEDWAVTLHSPLLSMFDARKFQLYATEELSVLPFSGVFNVARVERQPINTSKLSAQPLDDSTVLYILPRQRSLITQTPLQRHAQRVTQGLRVQGQFHLLQGTAELEELVLPQPSPKIWRPYQPGFAKPPTVPNEEAPYWQIEVAEFKA</sequence>